<proteinExistence type="predicted"/>
<keyword evidence="1" id="KW-0862">Zinc</keyword>
<reference evidence="3" key="2">
    <citation type="journal article" date="2024" name="Plant">
        <title>Genomic evolution and insights into agronomic trait innovations of Sesamum species.</title>
        <authorList>
            <person name="Miao H."/>
            <person name="Wang L."/>
            <person name="Qu L."/>
            <person name="Liu H."/>
            <person name="Sun Y."/>
            <person name="Le M."/>
            <person name="Wang Q."/>
            <person name="Wei S."/>
            <person name="Zheng Y."/>
            <person name="Lin W."/>
            <person name="Duan Y."/>
            <person name="Cao H."/>
            <person name="Xiong S."/>
            <person name="Wang X."/>
            <person name="Wei L."/>
            <person name="Li C."/>
            <person name="Ma Q."/>
            <person name="Ju M."/>
            <person name="Zhao R."/>
            <person name="Li G."/>
            <person name="Mu C."/>
            <person name="Tian Q."/>
            <person name="Mei H."/>
            <person name="Zhang T."/>
            <person name="Gao T."/>
            <person name="Zhang H."/>
        </authorList>
    </citation>
    <scope>NUCLEOTIDE SEQUENCE</scope>
    <source>
        <strain evidence="3">3651</strain>
    </source>
</reference>
<gene>
    <name evidence="3" type="ORF">Salat_0682400</name>
</gene>
<dbReference type="AlphaFoldDB" id="A0AAE1YS52"/>
<keyword evidence="1" id="KW-0863">Zinc-finger</keyword>
<reference evidence="3" key="1">
    <citation type="submission" date="2020-06" db="EMBL/GenBank/DDBJ databases">
        <authorList>
            <person name="Li T."/>
            <person name="Hu X."/>
            <person name="Zhang T."/>
            <person name="Song X."/>
            <person name="Zhang H."/>
            <person name="Dai N."/>
            <person name="Sheng W."/>
            <person name="Hou X."/>
            <person name="Wei L."/>
        </authorList>
    </citation>
    <scope>NUCLEOTIDE SEQUENCE</scope>
    <source>
        <strain evidence="3">3651</strain>
        <tissue evidence="3">Leaf</tissue>
    </source>
</reference>
<dbReference type="Gene3D" id="4.10.60.10">
    <property type="entry name" value="Zinc finger, CCHC-type"/>
    <property type="match status" value="1"/>
</dbReference>
<dbReference type="GO" id="GO:0003676">
    <property type="term" value="F:nucleic acid binding"/>
    <property type="evidence" value="ECO:0007669"/>
    <property type="project" value="InterPro"/>
</dbReference>
<keyword evidence="1" id="KW-0479">Metal-binding</keyword>
<dbReference type="PANTHER" id="PTHR47592:SF27">
    <property type="entry name" value="OS08G0421700 PROTEIN"/>
    <property type="match status" value="1"/>
</dbReference>
<comment type="caution">
    <text evidence="3">The sequence shown here is derived from an EMBL/GenBank/DDBJ whole genome shotgun (WGS) entry which is preliminary data.</text>
</comment>
<dbReference type="Pfam" id="PF00098">
    <property type="entry name" value="zf-CCHC"/>
    <property type="match status" value="1"/>
</dbReference>
<feature type="domain" description="CCHC-type" evidence="2">
    <location>
        <begin position="100"/>
        <end position="114"/>
    </location>
</feature>
<dbReference type="Proteomes" id="UP001293254">
    <property type="component" value="Unassembled WGS sequence"/>
</dbReference>
<dbReference type="GO" id="GO:0008270">
    <property type="term" value="F:zinc ion binding"/>
    <property type="evidence" value="ECO:0007669"/>
    <property type="project" value="UniProtKB-KW"/>
</dbReference>
<dbReference type="InterPro" id="IPR036875">
    <property type="entry name" value="Znf_CCHC_sf"/>
</dbReference>
<dbReference type="PANTHER" id="PTHR47592">
    <property type="entry name" value="PBF68 PROTEIN"/>
    <property type="match status" value="1"/>
</dbReference>
<accession>A0AAE1YS52</accession>
<dbReference type="InterPro" id="IPR001878">
    <property type="entry name" value="Znf_CCHC"/>
</dbReference>
<name>A0AAE1YS52_9LAMI</name>
<dbReference type="PROSITE" id="PS50158">
    <property type="entry name" value="ZF_CCHC"/>
    <property type="match status" value="1"/>
</dbReference>
<evidence type="ECO:0000256" key="1">
    <source>
        <dbReference type="PROSITE-ProRule" id="PRU00047"/>
    </source>
</evidence>
<dbReference type="SUPFAM" id="SSF57756">
    <property type="entry name" value="Retrovirus zinc finger-like domains"/>
    <property type="match status" value="1"/>
</dbReference>
<protein>
    <recommendedName>
        <fullName evidence="2">CCHC-type domain-containing protein</fullName>
    </recommendedName>
</protein>
<evidence type="ECO:0000313" key="4">
    <source>
        <dbReference type="Proteomes" id="UP001293254"/>
    </source>
</evidence>
<sequence length="205" mass="22840">MRIDAGASRVLACTSRGDEQQILAVLRLLPEQNWGHVKLVLTHNEQIKTLDSIANHLKLEVDRRESERAQQATLVAHAGDKAMKRRRGKRGGKKNVAKAKCYNCQKMGHVARDCIEPKKVRPNPNSPSSFVCSQVFVANSLLGWTVDTDTMKHVTRDRAGFVDYHRVPACSHYIAMGNSAQEEVHGIGSYQLKLSTGRELLLSDV</sequence>
<organism evidence="3 4">
    <name type="scientific">Sesamum alatum</name>
    <dbReference type="NCBI Taxonomy" id="300844"/>
    <lineage>
        <taxon>Eukaryota</taxon>
        <taxon>Viridiplantae</taxon>
        <taxon>Streptophyta</taxon>
        <taxon>Embryophyta</taxon>
        <taxon>Tracheophyta</taxon>
        <taxon>Spermatophyta</taxon>
        <taxon>Magnoliopsida</taxon>
        <taxon>eudicotyledons</taxon>
        <taxon>Gunneridae</taxon>
        <taxon>Pentapetalae</taxon>
        <taxon>asterids</taxon>
        <taxon>lamiids</taxon>
        <taxon>Lamiales</taxon>
        <taxon>Pedaliaceae</taxon>
        <taxon>Sesamum</taxon>
    </lineage>
</organism>
<dbReference type="EMBL" id="JACGWO010000002">
    <property type="protein sequence ID" value="KAK4435191.1"/>
    <property type="molecule type" value="Genomic_DNA"/>
</dbReference>
<evidence type="ECO:0000313" key="3">
    <source>
        <dbReference type="EMBL" id="KAK4435191.1"/>
    </source>
</evidence>
<dbReference type="Pfam" id="PF22936">
    <property type="entry name" value="Pol_BBD"/>
    <property type="match status" value="1"/>
</dbReference>
<dbReference type="SMART" id="SM00343">
    <property type="entry name" value="ZnF_C2HC"/>
    <property type="match status" value="1"/>
</dbReference>
<keyword evidence="4" id="KW-1185">Reference proteome</keyword>
<evidence type="ECO:0000259" key="2">
    <source>
        <dbReference type="PROSITE" id="PS50158"/>
    </source>
</evidence>
<dbReference type="InterPro" id="IPR054722">
    <property type="entry name" value="PolX-like_BBD"/>
</dbReference>